<dbReference type="Pfam" id="PF17919">
    <property type="entry name" value="RT_RNaseH_2"/>
    <property type="match status" value="1"/>
</dbReference>
<sequence>MSTASRNNHNKYGNHQLPSKSLIQWNPEHSSALEILIERITSPPILAYPQYNDPFLVHTDASQDGLVAVLYQRQPGILRVIAYASRTLTPAEKNYHLYSG</sequence>
<evidence type="ECO:0000313" key="1">
    <source>
        <dbReference type="EMBL" id="CAB3997934.1"/>
    </source>
</evidence>
<organism evidence="1 2">
    <name type="scientific">Paramuricea clavata</name>
    <name type="common">Red gorgonian</name>
    <name type="synonym">Violescent sea-whip</name>
    <dbReference type="NCBI Taxonomy" id="317549"/>
    <lineage>
        <taxon>Eukaryota</taxon>
        <taxon>Metazoa</taxon>
        <taxon>Cnidaria</taxon>
        <taxon>Anthozoa</taxon>
        <taxon>Octocorallia</taxon>
        <taxon>Malacalcyonacea</taxon>
        <taxon>Plexauridae</taxon>
        <taxon>Paramuricea</taxon>
    </lineage>
</organism>
<dbReference type="Proteomes" id="UP001152795">
    <property type="component" value="Unassembled WGS sequence"/>
</dbReference>
<name>A0A6S7GX62_PARCT</name>
<dbReference type="InterPro" id="IPR041577">
    <property type="entry name" value="RT_RNaseH_2"/>
</dbReference>
<comment type="caution">
    <text evidence="1">The sequence shown here is derived from an EMBL/GenBank/DDBJ whole genome shotgun (WGS) entry which is preliminary data.</text>
</comment>
<dbReference type="Gene3D" id="3.10.20.370">
    <property type="match status" value="1"/>
</dbReference>
<reference evidence="1" key="1">
    <citation type="submission" date="2020-04" db="EMBL/GenBank/DDBJ databases">
        <authorList>
            <person name="Alioto T."/>
            <person name="Alioto T."/>
            <person name="Gomez Garrido J."/>
        </authorList>
    </citation>
    <scope>NUCLEOTIDE SEQUENCE</scope>
    <source>
        <strain evidence="1">A484AB</strain>
    </source>
</reference>
<dbReference type="PANTHER" id="PTHR34072">
    <property type="entry name" value="ENZYMATIC POLYPROTEIN-RELATED"/>
    <property type="match status" value="1"/>
</dbReference>
<dbReference type="InterPro" id="IPR043502">
    <property type="entry name" value="DNA/RNA_pol_sf"/>
</dbReference>
<keyword evidence="2" id="KW-1185">Reference proteome</keyword>
<dbReference type="OrthoDB" id="10063667at2759"/>
<proteinExistence type="predicted"/>
<evidence type="ECO:0000313" key="2">
    <source>
        <dbReference type="Proteomes" id="UP001152795"/>
    </source>
</evidence>
<gene>
    <name evidence="1" type="ORF">PACLA_8A021292</name>
</gene>
<accession>A0A6S7GX62</accession>
<dbReference type="PANTHER" id="PTHR34072:SF47">
    <property type="entry name" value="RIBONUCLEASE H"/>
    <property type="match status" value="1"/>
</dbReference>
<protein>
    <submittedName>
        <fullName evidence="1">Uncharacterized protein</fullName>
    </submittedName>
</protein>
<dbReference type="AlphaFoldDB" id="A0A6S7GX62"/>
<dbReference type="SUPFAM" id="SSF56672">
    <property type="entry name" value="DNA/RNA polymerases"/>
    <property type="match status" value="1"/>
</dbReference>
<dbReference type="EMBL" id="CACRXK020003231">
    <property type="protein sequence ID" value="CAB3997934.1"/>
    <property type="molecule type" value="Genomic_DNA"/>
</dbReference>